<keyword evidence="2 4" id="KW-0413">Isomerase</keyword>
<comment type="similarity">
    <text evidence="1 4">Belongs to the 4-oxalocrotonate tautomerase family.</text>
</comment>
<evidence type="ECO:0000259" key="6">
    <source>
        <dbReference type="Pfam" id="PF01361"/>
    </source>
</evidence>
<evidence type="ECO:0000256" key="2">
    <source>
        <dbReference type="ARBA" id="ARBA00023235"/>
    </source>
</evidence>
<protein>
    <recommendedName>
        <fullName evidence="4">Tautomerase</fullName>
        <ecNumber evidence="4">5.3.2.-</ecNumber>
    </recommendedName>
</protein>
<keyword evidence="8" id="KW-1185">Reference proteome</keyword>
<sequence>MPYVNIKVTQEGGPNGIGPSPEEKAQLVAGVTDLLEKVLNKSPATTFVVIDEVPLDNWGMRGQQVSHIRAAQS</sequence>
<organism evidence="7 8">
    <name type="scientific">Roseovarius albus</name>
    <dbReference type="NCBI Taxonomy" id="1247867"/>
    <lineage>
        <taxon>Bacteria</taxon>
        <taxon>Pseudomonadati</taxon>
        <taxon>Pseudomonadota</taxon>
        <taxon>Alphaproteobacteria</taxon>
        <taxon>Rhodobacterales</taxon>
        <taxon>Roseobacteraceae</taxon>
        <taxon>Roseovarius</taxon>
    </lineage>
</organism>
<feature type="domain" description="4-oxalocrotonate tautomerase-like" evidence="6">
    <location>
        <begin position="2"/>
        <end position="67"/>
    </location>
</feature>
<evidence type="ECO:0000256" key="1">
    <source>
        <dbReference type="ARBA" id="ARBA00006723"/>
    </source>
</evidence>
<dbReference type="PANTHER" id="PTHR35530:SF1">
    <property type="entry name" value="2-HYDROXYMUCONATE TAUTOMERASE"/>
    <property type="match status" value="1"/>
</dbReference>
<evidence type="ECO:0000256" key="3">
    <source>
        <dbReference type="PIRSR" id="PIRSR618191-1"/>
    </source>
</evidence>
<dbReference type="InterPro" id="IPR014347">
    <property type="entry name" value="Tautomerase/MIF_sf"/>
</dbReference>
<dbReference type="SUPFAM" id="SSF55331">
    <property type="entry name" value="Tautomerase/MIF"/>
    <property type="match status" value="1"/>
</dbReference>
<feature type="active site" description="Proton acceptor; via imino nitrogen" evidence="3">
    <location>
        <position position="2"/>
    </location>
</feature>
<dbReference type="EMBL" id="FWFX01000016">
    <property type="protein sequence ID" value="SLN70056.1"/>
    <property type="molecule type" value="Genomic_DNA"/>
</dbReference>
<dbReference type="InterPro" id="IPR018191">
    <property type="entry name" value="4-OT"/>
</dbReference>
<dbReference type="GO" id="GO:0016853">
    <property type="term" value="F:isomerase activity"/>
    <property type="evidence" value="ECO:0007669"/>
    <property type="project" value="UniProtKB-UniRule"/>
</dbReference>
<dbReference type="NCBIfam" id="TIGR00013">
    <property type="entry name" value="taut"/>
    <property type="match status" value="1"/>
</dbReference>
<dbReference type="InterPro" id="IPR004370">
    <property type="entry name" value="4-OT-like_dom"/>
</dbReference>
<dbReference type="EC" id="5.3.2.-" evidence="4"/>
<dbReference type="Proteomes" id="UP000193061">
    <property type="component" value="Unassembled WGS sequence"/>
</dbReference>
<evidence type="ECO:0000256" key="4">
    <source>
        <dbReference type="RuleBase" id="RU362032"/>
    </source>
</evidence>
<dbReference type="PANTHER" id="PTHR35530">
    <property type="entry name" value="TAUTOMERASE-RELATED"/>
    <property type="match status" value="1"/>
</dbReference>
<dbReference type="AlphaFoldDB" id="A0A1X7A418"/>
<feature type="region of interest" description="Disordered" evidence="5">
    <location>
        <begin position="1"/>
        <end position="21"/>
    </location>
</feature>
<dbReference type="Gene3D" id="3.30.429.10">
    <property type="entry name" value="Macrophage Migration Inhibitory Factor"/>
    <property type="match status" value="1"/>
</dbReference>
<name>A0A1X7A418_9RHOB</name>
<evidence type="ECO:0000313" key="8">
    <source>
        <dbReference type="Proteomes" id="UP000193061"/>
    </source>
</evidence>
<reference evidence="7 8" key="1">
    <citation type="submission" date="2017-03" db="EMBL/GenBank/DDBJ databases">
        <authorList>
            <person name="Afonso C.L."/>
            <person name="Miller P.J."/>
            <person name="Scott M.A."/>
            <person name="Spackman E."/>
            <person name="Goraichik I."/>
            <person name="Dimitrov K.M."/>
            <person name="Suarez D.L."/>
            <person name="Swayne D.E."/>
        </authorList>
    </citation>
    <scope>NUCLEOTIDE SEQUENCE [LARGE SCALE GENOMIC DNA]</scope>
    <source>
        <strain evidence="7 8">CECT 7450</strain>
    </source>
</reference>
<accession>A0A1X7A418</accession>
<evidence type="ECO:0000256" key="5">
    <source>
        <dbReference type="SAM" id="MobiDB-lite"/>
    </source>
</evidence>
<dbReference type="RefSeq" id="WP_085807477.1">
    <property type="nucleotide sequence ID" value="NZ_FWFX01000016.1"/>
</dbReference>
<dbReference type="Pfam" id="PF01361">
    <property type="entry name" value="Tautomerase"/>
    <property type="match status" value="1"/>
</dbReference>
<dbReference type="OrthoDB" id="9799841at2"/>
<gene>
    <name evidence="7" type="ORF">ROA7450_03818</name>
</gene>
<evidence type="ECO:0000313" key="7">
    <source>
        <dbReference type="EMBL" id="SLN70056.1"/>
    </source>
</evidence>
<proteinExistence type="inferred from homology"/>